<dbReference type="RefSeq" id="XP_005826646.1">
    <property type="nucleotide sequence ID" value="XM_005826589.1"/>
</dbReference>
<proteinExistence type="predicted"/>
<keyword evidence="4" id="KW-1185">Reference proteome</keyword>
<keyword evidence="1" id="KW-0732">Signal</keyword>
<gene>
    <name evidence="2" type="ORF">GUITHDRAFT_114164</name>
</gene>
<dbReference type="GeneID" id="17296442"/>
<organism evidence="2">
    <name type="scientific">Guillardia theta (strain CCMP2712)</name>
    <name type="common">Cryptophyte</name>
    <dbReference type="NCBI Taxonomy" id="905079"/>
    <lineage>
        <taxon>Eukaryota</taxon>
        <taxon>Cryptophyceae</taxon>
        <taxon>Pyrenomonadales</taxon>
        <taxon>Geminigeraceae</taxon>
        <taxon>Guillardia</taxon>
    </lineage>
</organism>
<dbReference type="EnsemblProtists" id="EKX39666">
    <property type="protein sequence ID" value="EKX39666"/>
    <property type="gene ID" value="GUITHDRAFT_114164"/>
</dbReference>
<dbReference type="HOGENOM" id="CLU_1301770_0_0_1"/>
<dbReference type="Proteomes" id="UP000011087">
    <property type="component" value="Unassembled WGS sequence"/>
</dbReference>
<accession>L1ITS5</accession>
<dbReference type="PaxDb" id="55529-EKX39666"/>
<evidence type="ECO:0000313" key="2">
    <source>
        <dbReference type="EMBL" id="EKX39666.1"/>
    </source>
</evidence>
<evidence type="ECO:0000313" key="3">
    <source>
        <dbReference type="EnsemblProtists" id="EKX39666"/>
    </source>
</evidence>
<dbReference type="EMBL" id="JH993037">
    <property type="protein sequence ID" value="EKX39666.1"/>
    <property type="molecule type" value="Genomic_DNA"/>
</dbReference>
<reference evidence="2 4" key="1">
    <citation type="journal article" date="2012" name="Nature">
        <title>Algal genomes reveal evolutionary mosaicism and the fate of nucleomorphs.</title>
        <authorList>
            <consortium name="DOE Joint Genome Institute"/>
            <person name="Curtis B.A."/>
            <person name="Tanifuji G."/>
            <person name="Burki F."/>
            <person name="Gruber A."/>
            <person name="Irimia M."/>
            <person name="Maruyama S."/>
            <person name="Arias M.C."/>
            <person name="Ball S.G."/>
            <person name="Gile G.H."/>
            <person name="Hirakawa Y."/>
            <person name="Hopkins J.F."/>
            <person name="Kuo A."/>
            <person name="Rensing S.A."/>
            <person name="Schmutz J."/>
            <person name="Symeonidi A."/>
            <person name="Elias M."/>
            <person name="Eveleigh R.J."/>
            <person name="Herman E.K."/>
            <person name="Klute M.J."/>
            <person name="Nakayama T."/>
            <person name="Obornik M."/>
            <person name="Reyes-Prieto A."/>
            <person name="Armbrust E.V."/>
            <person name="Aves S.J."/>
            <person name="Beiko R.G."/>
            <person name="Coutinho P."/>
            <person name="Dacks J.B."/>
            <person name="Durnford D.G."/>
            <person name="Fast N.M."/>
            <person name="Green B.R."/>
            <person name="Grisdale C.J."/>
            <person name="Hempel F."/>
            <person name="Henrissat B."/>
            <person name="Hoppner M.P."/>
            <person name="Ishida K."/>
            <person name="Kim E."/>
            <person name="Koreny L."/>
            <person name="Kroth P.G."/>
            <person name="Liu Y."/>
            <person name="Malik S.B."/>
            <person name="Maier U.G."/>
            <person name="McRose D."/>
            <person name="Mock T."/>
            <person name="Neilson J.A."/>
            <person name="Onodera N.T."/>
            <person name="Poole A.M."/>
            <person name="Pritham E.J."/>
            <person name="Richards T.A."/>
            <person name="Rocap G."/>
            <person name="Roy S.W."/>
            <person name="Sarai C."/>
            <person name="Schaack S."/>
            <person name="Shirato S."/>
            <person name="Slamovits C.H."/>
            <person name="Spencer D.F."/>
            <person name="Suzuki S."/>
            <person name="Worden A.Z."/>
            <person name="Zauner S."/>
            <person name="Barry K."/>
            <person name="Bell C."/>
            <person name="Bharti A.K."/>
            <person name="Crow J.A."/>
            <person name="Grimwood J."/>
            <person name="Kramer R."/>
            <person name="Lindquist E."/>
            <person name="Lucas S."/>
            <person name="Salamov A."/>
            <person name="McFadden G.I."/>
            <person name="Lane C.E."/>
            <person name="Keeling P.J."/>
            <person name="Gray M.W."/>
            <person name="Grigoriev I.V."/>
            <person name="Archibald J.M."/>
        </authorList>
    </citation>
    <scope>NUCLEOTIDE SEQUENCE</scope>
    <source>
        <strain evidence="2 4">CCMP2712</strain>
    </source>
</reference>
<protein>
    <submittedName>
        <fullName evidence="2 3">Uncharacterized protein</fullName>
    </submittedName>
</protein>
<evidence type="ECO:0000313" key="4">
    <source>
        <dbReference type="Proteomes" id="UP000011087"/>
    </source>
</evidence>
<dbReference type="KEGG" id="gtt:GUITHDRAFT_114164"/>
<name>L1ITS5_GUITC</name>
<sequence>MSILLLLGCILSAISPTLGNDVHPPHFSAVLRSRSLENFVPSELRDSNGVPRISDLPAGGLDSVLRPAAFRLGLKEDFCGRCLTPQPGVPKILHEANLIRWVHPDTDVDVSLWYTPLFDQDDTSQQAGLSIEGVYSRRKYNFEKQYEKAEHENPWNPVIPLSTEMTPGRISTFGSWRKYGMDKEHNAETDHSNGHLLVSDVERVLMEAIEGK</sequence>
<evidence type="ECO:0000256" key="1">
    <source>
        <dbReference type="SAM" id="SignalP"/>
    </source>
</evidence>
<reference evidence="3" key="3">
    <citation type="submission" date="2016-03" db="UniProtKB">
        <authorList>
            <consortium name="EnsemblProtists"/>
        </authorList>
    </citation>
    <scope>IDENTIFICATION</scope>
</reference>
<feature type="signal peptide" evidence="1">
    <location>
        <begin position="1"/>
        <end position="19"/>
    </location>
</feature>
<reference evidence="4" key="2">
    <citation type="submission" date="2012-11" db="EMBL/GenBank/DDBJ databases">
        <authorList>
            <person name="Kuo A."/>
            <person name="Curtis B.A."/>
            <person name="Tanifuji G."/>
            <person name="Burki F."/>
            <person name="Gruber A."/>
            <person name="Irimia M."/>
            <person name="Maruyama S."/>
            <person name="Arias M.C."/>
            <person name="Ball S.G."/>
            <person name="Gile G.H."/>
            <person name="Hirakawa Y."/>
            <person name="Hopkins J.F."/>
            <person name="Rensing S.A."/>
            <person name="Schmutz J."/>
            <person name="Symeonidi A."/>
            <person name="Elias M."/>
            <person name="Eveleigh R.J."/>
            <person name="Herman E.K."/>
            <person name="Klute M.J."/>
            <person name="Nakayama T."/>
            <person name="Obornik M."/>
            <person name="Reyes-Prieto A."/>
            <person name="Armbrust E.V."/>
            <person name="Aves S.J."/>
            <person name="Beiko R.G."/>
            <person name="Coutinho P."/>
            <person name="Dacks J.B."/>
            <person name="Durnford D.G."/>
            <person name="Fast N.M."/>
            <person name="Green B.R."/>
            <person name="Grisdale C."/>
            <person name="Hempe F."/>
            <person name="Henrissat B."/>
            <person name="Hoppner M.P."/>
            <person name="Ishida K.-I."/>
            <person name="Kim E."/>
            <person name="Koreny L."/>
            <person name="Kroth P.G."/>
            <person name="Liu Y."/>
            <person name="Malik S.-B."/>
            <person name="Maier U.G."/>
            <person name="McRose D."/>
            <person name="Mock T."/>
            <person name="Neilson J.A."/>
            <person name="Onodera N.T."/>
            <person name="Poole A.M."/>
            <person name="Pritham E.J."/>
            <person name="Richards T.A."/>
            <person name="Rocap G."/>
            <person name="Roy S.W."/>
            <person name="Sarai C."/>
            <person name="Schaack S."/>
            <person name="Shirato S."/>
            <person name="Slamovits C.H."/>
            <person name="Spencer D.F."/>
            <person name="Suzuki S."/>
            <person name="Worden A.Z."/>
            <person name="Zauner S."/>
            <person name="Barry K."/>
            <person name="Bell C."/>
            <person name="Bharti A.K."/>
            <person name="Crow J.A."/>
            <person name="Grimwood J."/>
            <person name="Kramer R."/>
            <person name="Lindquist E."/>
            <person name="Lucas S."/>
            <person name="Salamov A."/>
            <person name="McFadden G.I."/>
            <person name="Lane C.E."/>
            <person name="Keeling P.J."/>
            <person name="Gray M.W."/>
            <person name="Grigoriev I.V."/>
            <person name="Archibald J.M."/>
        </authorList>
    </citation>
    <scope>NUCLEOTIDE SEQUENCE</scope>
    <source>
        <strain evidence="4">CCMP2712</strain>
    </source>
</reference>
<dbReference type="AlphaFoldDB" id="L1ITS5"/>
<feature type="chain" id="PRO_5008770409" evidence="1">
    <location>
        <begin position="20"/>
        <end position="212"/>
    </location>
</feature>